<dbReference type="OrthoDB" id="9779889at2"/>
<dbReference type="eggNOG" id="COG0484">
    <property type="taxonomic scope" value="Bacteria"/>
</dbReference>
<keyword evidence="1" id="KW-0235">DNA replication</keyword>
<reference evidence="3 4" key="1">
    <citation type="submission" date="2016-06" db="EMBL/GenBank/DDBJ databases">
        <authorList>
            <person name="Kjaerup R.B."/>
            <person name="Dalgaard T.S."/>
            <person name="Juul-Madsen H.R."/>
        </authorList>
    </citation>
    <scope>NUCLEOTIDE SEQUENCE [LARGE SCALE GENOMIC DNA]</scope>
    <source>
        <strain evidence="3 4">373-A1</strain>
    </source>
</reference>
<organism evidence="3 4">
    <name type="scientific">Clostridium paraputrificum</name>
    <dbReference type="NCBI Taxonomy" id="29363"/>
    <lineage>
        <taxon>Bacteria</taxon>
        <taxon>Bacillati</taxon>
        <taxon>Bacillota</taxon>
        <taxon>Clostridia</taxon>
        <taxon>Eubacteriales</taxon>
        <taxon>Clostridiaceae</taxon>
        <taxon>Clostridium</taxon>
    </lineage>
</organism>
<evidence type="ECO:0000313" key="3">
    <source>
        <dbReference type="EMBL" id="OBY12367.1"/>
    </source>
</evidence>
<dbReference type="PROSITE" id="PS50076">
    <property type="entry name" value="DNAJ_2"/>
    <property type="match status" value="1"/>
</dbReference>
<evidence type="ECO:0000256" key="1">
    <source>
        <dbReference type="ARBA" id="ARBA00022705"/>
    </source>
</evidence>
<accession>A0A174RMN1</accession>
<sequence>MDPYKVLGVLPHSSEGEVNQAYQKIVQTYNTDDLQDDSIKTFYTEKLNEANEAYRIISHNIACEEVREMIEDDDFVAAEARLNLVSDISSAEWNYLKGVLLLKKGWVESGVNHIKKAATLNPYNNEYVSAMNTLNQKVSSYKQNFSNAKAGGGGGGNLCGGNNNSGGGKGGLC</sequence>
<dbReference type="InterPro" id="IPR001623">
    <property type="entry name" value="DnaJ_domain"/>
</dbReference>
<dbReference type="Gene3D" id="1.10.287.110">
    <property type="entry name" value="DnaJ domain"/>
    <property type="match status" value="1"/>
</dbReference>
<feature type="domain" description="J" evidence="2">
    <location>
        <begin position="2"/>
        <end position="74"/>
    </location>
</feature>
<dbReference type="GO" id="GO:0006260">
    <property type="term" value="P:DNA replication"/>
    <property type="evidence" value="ECO:0007669"/>
    <property type="project" value="UniProtKB-KW"/>
</dbReference>
<dbReference type="Proteomes" id="UP000092714">
    <property type="component" value="Unassembled WGS sequence"/>
</dbReference>
<proteinExistence type="predicted"/>
<comment type="caution">
    <text evidence="3">The sequence shown here is derived from an EMBL/GenBank/DDBJ whole genome shotgun (WGS) entry which is preliminary data.</text>
</comment>
<keyword evidence="4" id="KW-1185">Reference proteome</keyword>
<name>A0A174RMN1_9CLOT</name>
<dbReference type="AlphaFoldDB" id="A0A174RMN1"/>
<dbReference type="InterPro" id="IPR036869">
    <property type="entry name" value="J_dom_sf"/>
</dbReference>
<protein>
    <recommendedName>
        <fullName evidence="2">J domain-containing protein</fullName>
    </recommendedName>
</protein>
<dbReference type="CDD" id="cd06257">
    <property type="entry name" value="DnaJ"/>
    <property type="match status" value="1"/>
</dbReference>
<dbReference type="EMBL" id="MAPZ01000009">
    <property type="protein sequence ID" value="OBY12367.1"/>
    <property type="molecule type" value="Genomic_DNA"/>
</dbReference>
<evidence type="ECO:0000259" key="2">
    <source>
        <dbReference type="PROSITE" id="PS50076"/>
    </source>
</evidence>
<dbReference type="SMART" id="SM00271">
    <property type="entry name" value="DnaJ"/>
    <property type="match status" value="1"/>
</dbReference>
<gene>
    <name evidence="3" type="ORF">CP373A1_01875</name>
</gene>
<dbReference type="GeneID" id="42777514"/>
<evidence type="ECO:0000313" key="4">
    <source>
        <dbReference type="Proteomes" id="UP000092714"/>
    </source>
</evidence>
<dbReference type="Pfam" id="PF00226">
    <property type="entry name" value="DnaJ"/>
    <property type="match status" value="1"/>
</dbReference>
<dbReference type="RefSeq" id="WP_027099670.1">
    <property type="nucleotide sequence ID" value="NZ_CABHIH010000001.1"/>
</dbReference>
<dbReference type="SUPFAM" id="SSF46565">
    <property type="entry name" value="Chaperone J-domain"/>
    <property type="match status" value="1"/>
</dbReference>
<dbReference type="PRINTS" id="PR00625">
    <property type="entry name" value="JDOMAIN"/>
</dbReference>